<comment type="subcellular location">
    <subcellularLocation>
        <location evidence="1">Nucleus</location>
    </subcellularLocation>
</comment>
<dbReference type="Proteomes" id="UP000070501">
    <property type="component" value="Unassembled WGS sequence"/>
</dbReference>
<dbReference type="STRING" id="196109.A0A136JFT6"/>
<evidence type="ECO:0000256" key="2">
    <source>
        <dbReference type="ARBA" id="ARBA00023242"/>
    </source>
</evidence>
<reference evidence="5 6" key="1">
    <citation type="submission" date="2016-02" db="EMBL/GenBank/DDBJ databases">
        <title>Draft genome sequence of Microdochium bolleyi, a fungal endophyte of beachgrass.</title>
        <authorList>
            <consortium name="DOE Joint Genome Institute"/>
            <person name="David A.S."/>
            <person name="May G."/>
            <person name="Haridas S."/>
            <person name="Lim J."/>
            <person name="Wang M."/>
            <person name="Labutti K."/>
            <person name="Lipzen A."/>
            <person name="Barry K."/>
            <person name="Grigoriev I.V."/>
        </authorList>
    </citation>
    <scope>NUCLEOTIDE SEQUENCE [LARGE SCALE GENOMIC DNA]</scope>
    <source>
        <strain evidence="5 6">J235TASD1</strain>
    </source>
</reference>
<sequence length="380" mass="41145">MATQHFGLLEERDENELHKTRLLNVEEKPFKRITKRLIGPGAFTNPSALKLPATPPPESGPNNTNDGDAAATTGEVNPTPAAEVAALKEDIILDFAAFDSAIARLQFLAQANAAERERYAADRLRILATMDSVRENNTALRTQLDQAKVTLAQRKKFDDLADKITSNRMLRTRAEQQVNLAKLAEECDELHRESETYSETWRERREQFGRLVDEGKRLRALIRDEKEEVERMEGMDSDAEEGEAGSGATPGKTGGSLSGGATPRPDSGAVSTPRPSSRGEGTPRPDSPGASQREASAGSGLRTRGDDNAAATPRAESQPPATEQAEEGEDVDMGESTQQQTQTQTEPESADTPAATYESQDTPQITVDAPAGAEDKMDTT</sequence>
<accession>A0A136JFT6</accession>
<organism evidence="5 6">
    <name type="scientific">Microdochium bolleyi</name>
    <dbReference type="NCBI Taxonomy" id="196109"/>
    <lineage>
        <taxon>Eukaryota</taxon>
        <taxon>Fungi</taxon>
        <taxon>Dikarya</taxon>
        <taxon>Ascomycota</taxon>
        <taxon>Pezizomycotina</taxon>
        <taxon>Sordariomycetes</taxon>
        <taxon>Xylariomycetidae</taxon>
        <taxon>Xylariales</taxon>
        <taxon>Microdochiaceae</taxon>
        <taxon>Microdochium</taxon>
    </lineage>
</organism>
<feature type="region of interest" description="Disordered" evidence="4">
    <location>
        <begin position="44"/>
        <end position="75"/>
    </location>
</feature>
<dbReference type="AlphaFoldDB" id="A0A136JFT6"/>
<dbReference type="InterPro" id="IPR008501">
    <property type="entry name" value="THOC7/Mft1"/>
</dbReference>
<feature type="coiled-coil region" evidence="3">
    <location>
        <begin position="130"/>
        <end position="200"/>
    </location>
</feature>
<dbReference type="GO" id="GO:0000445">
    <property type="term" value="C:THO complex part of transcription export complex"/>
    <property type="evidence" value="ECO:0007669"/>
    <property type="project" value="InterPro"/>
</dbReference>
<dbReference type="OrthoDB" id="205166at2759"/>
<evidence type="ECO:0000313" key="5">
    <source>
        <dbReference type="EMBL" id="KXJ96023.1"/>
    </source>
</evidence>
<gene>
    <name evidence="5" type="ORF">Micbo1qcDRAFT_158196</name>
</gene>
<name>A0A136JFT6_9PEZI</name>
<evidence type="ECO:0000256" key="3">
    <source>
        <dbReference type="SAM" id="Coils"/>
    </source>
</evidence>
<proteinExistence type="predicted"/>
<evidence type="ECO:0000256" key="4">
    <source>
        <dbReference type="SAM" id="MobiDB-lite"/>
    </source>
</evidence>
<keyword evidence="3" id="KW-0175">Coiled coil</keyword>
<evidence type="ECO:0000256" key="1">
    <source>
        <dbReference type="ARBA" id="ARBA00004123"/>
    </source>
</evidence>
<protein>
    <submittedName>
        <fullName evidence="5">Tho complex subunit 7-domain-containing protein</fullName>
    </submittedName>
</protein>
<dbReference type="Pfam" id="PF05615">
    <property type="entry name" value="THOC7"/>
    <property type="match status" value="1"/>
</dbReference>
<evidence type="ECO:0000313" key="6">
    <source>
        <dbReference type="Proteomes" id="UP000070501"/>
    </source>
</evidence>
<keyword evidence="6" id="KW-1185">Reference proteome</keyword>
<keyword evidence="2" id="KW-0539">Nucleus</keyword>
<dbReference type="GO" id="GO:0006397">
    <property type="term" value="P:mRNA processing"/>
    <property type="evidence" value="ECO:0007669"/>
    <property type="project" value="InterPro"/>
</dbReference>
<feature type="region of interest" description="Disordered" evidence="4">
    <location>
        <begin position="227"/>
        <end position="380"/>
    </location>
</feature>
<feature type="compositionally biased region" description="Acidic residues" evidence="4">
    <location>
        <begin position="324"/>
        <end position="333"/>
    </location>
</feature>
<dbReference type="InParanoid" id="A0A136JFT6"/>
<dbReference type="EMBL" id="KQ964246">
    <property type="protein sequence ID" value="KXJ96023.1"/>
    <property type="molecule type" value="Genomic_DNA"/>
</dbReference>